<accession>A0AAW2MMU0</accession>
<reference evidence="2" key="2">
    <citation type="journal article" date="2024" name="Plant">
        <title>Genomic evolution and insights into agronomic trait innovations of Sesamum species.</title>
        <authorList>
            <person name="Miao H."/>
            <person name="Wang L."/>
            <person name="Qu L."/>
            <person name="Liu H."/>
            <person name="Sun Y."/>
            <person name="Le M."/>
            <person name="Wang Q."/>
            <person name="Wei S."/>
            <person name="Zheng Y."/>
            <person name="Lin W."/>
            <person name="Duan Y."/>
            <person name="Cao H."/>
            <person name="Xiong S."/>
            <person name="Wang X."/>
            <person name="Wei L."/>
            <person name="Li C."/>
            <person name="Ma Q."/>
            <person name="Ju M."/>
            <person name="Zhao R."/>
            <person name="Li G."/>
            <person name="Mu C."/>
            <person name="Tian Q."/>
            <person name="Mei H."/>
            <person name="Zhang T."/>
            <person name="Gao T."/>
            <person name="Zhang H."/>
        </authorList>
    </citation>
    <scope>NUCLEOTIDE SEQUENCE</scope>
    <source>
        <strain evidence="2">KEN8</strain>
    </source>
</reference>
<dbReference type="EMBL" id="JACGWM010000013">
    <property type="protein sequence ID" value="KAL0332480.1"/>
    <property type="molecule type" value="Genomic_DNA"/>
</dbReference>
<sequence>MICTGSEHGAVLSGPGRRRGGVGSGLGRLKSRVARRFTGLPVMSSLSHQSEAVEANVERESRGSESLASAEIAGPGLDSAVQDERRADDGEIELELTLGFEPFKRDVKPKVLTTKEAVGSVEDDAGLCKMELGLDYPAS</sequence>
<name>A0AAW2MMU0_9LAMI</name>
<evidence type="ECO:0000313" key="2">
    <source>
        <dbReference type="EMBL" id="KAL0332480.1"/>
    </source>
</evidence>
<proteinExistence type="predicted"/>
<organism evidence="2">
    <name type="scientific">Sesamum calycinum</name>
    <dbReference type="NCBI Taxonomy" id="2727403"/>
    <lineage>
        <taxon>Eukaryota</taxon>
        <taxon>Viridiplantae</taxon>
        <taxon>Streptophyta</taxon>
        <taxon>Embryophyta</taxon>
        <taxon>Tracheophyta</taxon>
        <taxon>Spermatophyta</taxon>
        <taxon>Magnoliopsida</taxon>
        <taxon>eudicotyledons</taxon>
        <taxon>Gunneridae</taxon>
        <taxon>Pentapetalae</taxon>
        <taxon>asterids</taxon>
        <taxon>lamiids</taxon>
        <taxon>Lamiales</taxon>
        <taxon>Pedaliaceae</taxon>
        <taxon>Sesamum</taxon>
    </lineage>
</organism>
<evidence type="ECO:0000256" key="1">
    <source>
        <dbReference type="SAM" id="MobiDB-lite"/>
    </source>
</evidence>
<dbReference type="AlphaFoldDB" id="A0AAW2MMU0"/>
<feature type="region of interest" description="Disordered" evidence="1">
    <location>
        <begin position="48"/>
        <end position="71"/>
    </location>
</feature>
<comment type="caution">
    <text evidence="2">The sequence shown here is derived from an EMBL/GenBank/DDBJ whole genome shotgun (WGS) entry which is preliminary data.</text>
</comment>
<gene>
    <name evidence="2" type="ORF">Scaly_2149500</name>
</gene>
<feature type="region of interest" description="Disordered" evidence="1">
    <location>
        <begin position="1"/>
        <end position="26"/>
    </location>
</feature>
<protein>
    <submittedName>
        <fullName evidence="2">Uncharacterized protein</fullName>
    </submittedName>
</protein>
<reference evidence="2" key="1">
    <citation type="submission" date="2020-06" db="EMBL/GenBank/DDBJ databases">
        <authorList>
            <person name="Li T."/>
            <person name="Hu X."/>
            <person name="Zhang T."/>
            <person name="Song X."/>
            <person name="Zhang H."/>
            <person name="Dai N."/>
            <person name="Sheng W."/>
            <person name="Hou X."/>
            <person name="Wei L."/>
        </authorList>
    </citation>
    <scope>NUCLEOTIDE SEQUENCE</scope>
    <source>
        <strain evidence="2">KEN8</strain>
        <tissue evidence="2">Leaf</tissue>
    </source>
</reference>